<dbReference type="EMBL" id="MN739026">
    <property type="protein sequence ID" value="QHT35757.1"/>
    <property type="molecule type" value="Genomic_DNA"/>
</dbReference>
<dbReference type="AlphaFoldDB" id="A0A6C0F2E4"/>
<name>A0A6C0F2E4_9ZZZZ</name>
<organism evidence="1">
    <name type="scientific">viral metagenome</name>
    <dbReference type="NCBI Taxonomy" id="1070528"/>
    <lineage>
        <taxon>unclassified sequences</taxon>
        <taxon>metagenomes</taxon>
        <taxon>organismal metagenomes</taxon>
    </lineage>
</organism>
<accession>A0A6C0F2E4</accession>
<reference evidence="1" key="1">
    <citation type="journal article" date="2020" name="Nature">
        <title>Giant virus diversity and host interactions through global metagenomics.</title>
        <authorList>
            <person name="Schulz F."/>
            <person name="Roux S."/>
            <person name="Paez-Espino D."/>
            <person name="Jungbluth S."/>
            <person name="Walsh D.A."/>
            <person name="Denef V.J."/>
            <person name="McMahon K.D."/>
            <person name="Konstantinidis K.T."/>
            <person name="Eloe-Fadrosh E.A."/>
            <person name="Kyrpides N.C."/>
            <person name="Woyke T."/>
        </authorList>
    </citation>
    <scope>NUCLEOTIDE SEQUENCE</scope>
    <source>
        <strain evidence="1">GVMAG-M-3300009181-41</strain>
    </source>
</reference>
<protein>
    <submittedName>
        <fullName evidence="1">Uncharacterized protein</fullName>
    </submittedName>
</protein>
<proteinExistence type="predicted"/>
<evidence type="ECO:0000313" key="1">
    <source>
        <dbReference type="EMBL" id="QHT35757.1"/>
    </source>
</evidence>
<sequence>MFCCFSRTFTMQLEGYVDPEMTEPEFNDLCEGIRDSLDFCICVTKTITEVMLFESKKFSFSVVFPDHKGTKAANKRFVENNMARLLEVCLEDYLPVGLEDKFDTTANKTYGLLKVN</sequence>